<dbReference type="AlphaFoldDB" id="A0A0A9CDC6"/>
<proteinExistence type="predicted"/>
<name>A0A0A9CDC6_ARUDO</name>
<accession>A0A0A9CDC6</accession>
<reference evidence="1" key="1">
    <citation type="submission" date="2014-09" db="EMBL/GenBank/DDBJ databases">
        <authorList>
            <person name="Magalhaes I.L.F."/>
            <person name="Oliveira U."/>
            <person name="Santos F.R."/>
            <person name="Vidigal T.H.D.A."/>
            <person name="Brescovit A.D."/>
            <person name="Santos A.J."/>
        </authorList>
    </citation>
    <scope>NUCLEOTIDE SEQUENCE</scope>
    <source>
        <tissue evidence="1">Shoot tissue taken approximately 20 cm above the soil surface</tissue>
    </source>
</reference>
<organism evidence="1">
    <name type="scientific">Arundo donax</name>
    <name type="common">Giant reed</name>
    <name type="synonym">Donax arundinaceus</name>
    <dbReference type="NCBI Taxonomy" id="35708"/>
    <lineage>
        <taxon>Eukaryota</taxon>
        <taxon>Viridiplantae</taxon>
        <taxon>Streptophyta</taxon>
        <taxon>Embryophyta</taxon>
        <taxon>Tracheophyta</taxon>
        <taxon>Spermatophyta</taxon>
        <taxon>Magnoliopsida</taxon>
        <taxon>Liliopsida</taxon>
        <taxon>Poales</taxon>
        <taxon>Poaceae</taxon>
        <taxon>PACMAD clade</taxon>
        <taxon>Arundinoideae</taxon>
        <taxon>Arundineae</taxon>
        <taxon>Arundo</taxon>
    </lineage>
</organism>
<reference evidence="1" key="2">
    <citation type="journal article" date="2015" name="Data Brief">
        <title>Shoot transcriptome of the giant reed, Arundo donax.</title>
        <authorList>
            <person name="Barrero R.A."/>
            <person name="Guerrero F.D."/>
            <person name="Moolhuijzen P."/>
            <person name="Goolsby J.A."/>
            <person name="Tidwell J."/>
            <person name="Bellgard S.E."/>
            <person name="Bellgard M.I."/>
        </authorList>
    </citation>
    <scope>NUCLEOTIDE SEQUENCE</scope>
    <source>
        <tissue evidence="1">Shoot tissue taken approximately 20 cm above the soil surface</tissue>
    </source>
</reference>
<evidence type="ECO:0000313" key="1">
    <source>
        <dbReference type="EMBL" id="JAD69497.1"/>
    </source>
</evidence>
<sequence length="27" mass="3148">MLSSLPLITMKAELAQPTRSFFRFFQS</sequence>
<protein>
    <submittedName>
        <fullName evidence="1">Uncharacterized protein</fullName>
    </submittedName>
</protein>
<dbReference type="EMBL" id="GBRH01228398">
    <property type="protein sequence ID" value="JAD69497.1"/>
    <property type="molecule type" value="Transcribed_RNA"/>
</dbReference>